<protein>
    <recommendedName>
        <fullName evidence="3">Transposase</fullName>
    </recommendedName>
</protein>
<gene>
    <name evidence="1" type="ORF">QO034_22470</name>
</gene>
<reference evidence="1 2" key="1">
    <citation type="submission" date="2023-05" db="EMBL/GenBank/DDBJ databases">
        <title>Sedimentitalea sp. nov. JM2-8.</title>
        <authorList>
            <person name="Huang J."/>
        </authorList>
    </citation>
    <scope>NUCLEOTIDE SEQUENCE [LARGE SCALE GENOMIC DNA]</scope>
    <source>
        <strain evidence="1 2">JM2-8</strain>
    </source>
</reference>
<dbReference type="Proteomes" id="UP001227126">
    <property type="component" value="Unassembled WGS sequence"/>
</dbReference>
<dbReference type="RefSeq" id="WP_284487739.1">
    <property type="nucleotide sequence ID" value="NZ_JASNJE010000055.1"/>
</dbReference>
<name>A0ABT7FL88_9RHOB</name>
<proteinExistence type="predicted"/>
<evidence type="ECO:0000313" key="1">
    <source>
        <dbReference type="EMBL" id="MDK3075823.1"/>
    </source>
</evidence>
<accession>A0ABT7FL88</accession>
<organism evidence="1 2">
    <name type="scientific">Sedimentitalea xiamensis</name>
    <dbReference type="NCBI Taxonomy" id="3050037"/>
    <lineage>
        <taxon>Bacteria</taxon>
        <taxon>Pseudomonadati</taxon>
        <taxon>Pseudomonadota</taxon>
        <taxon>Alphaproteobacteria</taxon>
        <taxon>Rhodobacterales</taxon>
        <taxon>Paracoccaceae</taxon>
        <taxon>Sedimentitalea</taxon>
    </lineage>
</organism>
<evidence type="ECO:0000313" key="2">
    <source>
        <dbReference type="Proteomes" id="UP001227126"/>
    </source>
</evidence>
<evidence type="ECO:0008006" key="3">
    <source>
        <dbReference type="Google" id="ProtNLM"/>
    </source>
</evidence>
<dbReference type="EMBL" id="JASNJE010000055">
    <property type="protein sequence ID" value="MDK3075823.1"/>
    <property type="molecule type" value="Genomic_DNA"/>
</dbReference>
<keyword evidence="2" id="KW-1185">Reference proteome</keyword>
<sequence>MIYKVRAALIELLDLPEQIRGYGHMRERHAQATQKRRQELKGAILNRNVDAA</sequence>
<comment type="caution">
    <text evidence="1">The sequence shown here is derived from an EMBL/GenBank/DDBJ whole genome shotgun (WGS) entry which is preliminary data.</text>
</comment>